<dbReference type="Pfam" id="PF01041">
    <property type="entry name" value="DegT_DnrJ_EryC1"/>
    <property type="match status" value="1"/>
</dbReference>
<keyword evidence="1" id="KW-0808">Transferase</keyword>
<dbReference type="InterPro" id="IPR000653">
    <property type="entry name" value="DegT/StrS_aminotransferase"/>
</dbReference>
<dbReference type="GO" id="GO:0000271">
    <property type="term" value="P:polysaccharide biosynthetic process"/>
    <property type="evidence" value="ECO:0007669"/>
    <property type="project" value="TreeGrafter"/>
</dbReference>
<dbReference type="SUPFAM" id="SSF53383">
    <property type="entry name" value="PLP-dependent transferases"/>
    <property type="match status" value="1"/>
</dbReference>
<evidence type="ECO:0000313" key="1">
    <source>
        <dbReference type="EMBL" id="SFV51369.1"/>
    </source>
</evidence>
<organism evidence="1">
    <name type="scientific">hydrothermal vent metagenome</name>
    <dbReference type="NCBI Taxonomy" id="652676"/>
    <lineage>
        <taxon>unclassified sequences</taxon>
        <taxon>metagenomes</taxon>
        <taxon>ecological metagenomes</taxon>
    </lineage>
</organism>
<sequence length="373" mass="42371">MKIPFYKYISELAEHSNVSDVLDGEEIDQVELFEKDFAKFVGSEYALSTASGTAALHLAMLALDLKRGDKVVCSVNTHPSVPEVVRHFDAEPIFIDIDEENFHLDLDRLEEYLQENANKKLKAIIVTLLGGVNFDLARLYKMANDQDIRVVIDAAEALGSSYEGEKIGSVYADITCFDFSPHLKQNICSGGMLVTDDEEIYNQAKLLSNHGVKKEESSLAYIYDVIDIGNDYRLSQLDAAYLRAGVDRVEANIQRQQAIAAIYNKELEDVAHVEIPKIDDIDFSYNLYMIKIDKNRDSFALDMQKEGVETGLHYIPLHLLSYYKSKYELRVNDFPKALRYYQQILSLPIYPSMSDEEVKYVCDVIKKVAKTKV</sequence>
<keyword evidence="1" id="KW-0032">Aminotransferase</keyword>
<dbReference type="PANTHER" id="PTHR30244:SF34">
    <property type="entry name" value="DTDP-4-AMINO-4,6-DIDEOXYGALACTOSE TRANSAMINASE"/>
    <property type="match status" value="1"/>
</dbReference>
<dbReference type="EMBL" id="FPHB01000015">
    <property type="protein sequence ID" value="SFV51369.1"/>
    <property type="molecule type" value="Genomic_DNA"/>
</dbReference>
<reference evidence="1" key="1">
    <citation type="submission" date="2016-10" db="EMBL/GenBank/DDBJ databases">
        <authorList>
            <person name="de Groot N.N."/>
        </authorList>
    </citation>
    <scope>NUCLEOTIDE SEQUENCE</scope>
</reference>
<proteinExistence type="predicted"/>
<protein>
    <submittedName>
        <fullName evidence="1">UDP-4-amino-4-deoxy-L-arabinose--oxoglutarate aminotransferase</fullName>
        <ecNumber evidence="1">2.6.1.-</ecNumber>
    </submittedName>
</protein>
<dbReference type="GO" id="GO:0008483">
    <property type="term" value="F:transaminase activity"/>
    <property type="evidence" value="ECO:0007669"/>
    <property type="project" value="UniProtKB-KW"/>
</dbReference>
<accession>A0A1W1BD18</accession>
<dbReference type="PIRSF" id="PIRSF000390">
    <property type="entry name" value="PLP_StrS"/>
    <property type="match status" value="1"/>
</dbReference>
<name>A0A1W1BD18_9ZZZZ</name>
<dbReference type="InterPro" id="IPR015422">
    <property type="entry name" value="PyrdxlP-dep_Trfase_small"/>
</dbReference>
<dbReference type="InterPro" id="IPR015421">
    <property type="entry name" value="PyrdxlP-dep_Trfase_major"/>
</dbReference>
<gene>
    <name evidence="1" type="ORF">MNB_SM-7-303</name>
</gene>
<dbReference type="AlphaFoldDB" id="A0A1W1BD18"/>
<dbReference type="GO" id="GO:0030170">
    <property type="term" value="F:pyridoxal phosphate binding"/>
    <property type="evidence" value="ECO:0007669"/>
    <property type="project" value="TreeGrafter"/>
</dbReference>
<dbReference type="Gene3D" id="3.90.1150.10">
    <property type="entry name" value="Aspartate Aminotransferase, domain 1"/>
    <property type="match status" value="1"/>
</dbReference>
<dbReference type="EC" id="2.6.1.-" evidence="1"/>
<dbReference type="Gene3D" id="3.40.640.10">
    <property type="entry name" value="Type I PLP-dependent aspartate aminotransferase-like (Major domain)"/>
    <property type="match status" value="1"/>
</dbReference>
<dbReference type="InterPro" id="IPR015424">
    <property type="entry name" value="PyrdxlP-dep_Trfase"/>
</dbReference>
<dbReference type="PANTHER" id="PTHR30244">
    <property type="entry name" value="TRANSAMINASE"/>
    <property type="match status" value="1"/>
</dbReference>